<keyword evidence="15" id="KW-1185">Reference proteome</keyword>
<dbReference type="FunFam" id="2.40.10.240:FF:000002">
    <property type="entry name" value="S-adenosylmethionine:tRNA ribosyltransferase-isomerase"/>
    <property type="match status" value="1"/>
</dbReference>
<dbReference type="GO" id="GO:0008616">
    <property type="term" value="P:tRNA queuosine(34) biosynthetic process"/>
    <property type="evidence" value="ECO:0007669"/>
    <property type="project" value="UniProtKB-UniRule"/>
</dbReference>
<dbReference type="Proteomes" id="UP000481087">
    <property type="component" value="Unassembled WGS sequence"/>
</dbReference>
<comment type="function">
    <text evidence="13">Transfers and isomerizes the ribose moiety from AdoMet to the 7-aminomethyl group of 7-deazaguanine (preQ1-tRNA) to give epoxyqueuosine (oQ-tRNA).</text>
</comment>
<comment type="catalytic activity">
    <reaction evidence="8 13">
        <text>7-aminomethyl-7-carbaguanosine(34) in tRNA + S-adenosyl-L-methionine = epoxyqueuosine(34) in tRNA + adenine + L-methionine + 2 H(+)</text>
        <dbReference type="Rhea" id="RHEA:32155"/>
        <dbReference type="Rhea" id="RHEA-COMP:10342"/>
        <dbReference type="Rhea" id="RHEA-COMP:18582"/>
        <dbReference type="ChEBI" id="CHEBI:15378"/>
        <dbReference type="ChEBI" id="CHEBI:16708"/>
        <dbReference type="ChEBI" id="CHEBI:57844"/>
        <dbReference type="ChEBI" id="CHEBI:59789"/>
        <dbReference type="ChEBI" id="CHEBI:82833"/>
        <dbReference type="ChEBI" id="CHEBI:194443"/>
        <dbReference type="EC" id="2.4.99.17"/>
    </reaction>
</comment>
<evidence type="ECO:0000313" key="15">
    <source>
        <dbReference type="Proteomes" id="UP000481087"/>
    </source>
</evidence>
<evidence type="ECO:0000256" key="12">
    <source>
        <dbReference type="ARBA" id="ARBA00076160"/>
    </source>
</evidence>
<keyword evidence="7 13" id="KW-0671">Queuosine biosynthesis</keyword>
<evidence type="ECO:0000313" key="14">
    <source>
        <dbReference type="EMBL" id="MZQ86196.1"/>
    </source>
</evidence>
<dbReference type="AlphaFoldDB" id="A0A6L8V9A7"/>
<keyword evidence="14" id="KW-0328">Glycosyltransferase</keyword>
<keyword evidence="4 13" id="KW-0963">Cytoplasm</keyword>
<comment type="subcellular location">
    <subcellularLocation>
        <location evidence="1 13">Cytoplasm</location>
    </subcellularLocation>
</comment>
<evidence type="ECO:0000256" key="5">
    <source>
        <dbReference type="ARBA" id="ARBA00022679"/>
    </source>
</evidence>
<name>A0A6L8V9A7_9BACL</name>
<dbReference type="EMBL" id="WTUZ01000038">
    <property type="protein sequence ID" value="MZQ86196.1"/>
    <property type="molecule type" value="Genomic_DNA"/>
</dbReference>
<dbReference type="Gene3D" id="3.40.1780.10">
    <property type="entry name" value="QueA-like"/>
    <property type="match status" value="1"/>
</dbReference>
<comment type="caution">
    <text evidence="14">The sequence shown here is derived from an EMBL/GenBank/DDBJ whole genome shotgun (WGS) entry which is preliminary data.</text>
</comment>
<comment type="pathway">
    <text evidence="2 13">tRNA modification; tRNA-queuosine biosynthesis.</text>
</comment>
<keyword evidence="5 13" id="KW-0808">Transferase</keyword>
<evidence type="ECO:0000256" key="9">
    <source>
        <dbReference type="ARBA" id="ARBA00061210"/>
    </source>
</evidence>
<dbReference type="UniPathway" id="UPA00392"/>
<dbReference type="GO" id="GO:0005737">
    <property type="term" value="C:cytoplasm"/>
    <property type="evidence" value="ECO:0007669"/>
    <property type="project" value="UniProtKB-SubCell"/>
</dbReference>
<organism evidence="14 15">
    <name type="scientific">Paenibacillus silvestris</name>
    <dbReference type="NCBI Taxonomy" id="2606219"/>
    <lineage>
        <taxon>Bacteria</taxon>
        <taxon>Bacillati</taxon>
        <taxon>Bacillota</taxon>
        <taxon>Bacilli</taxon>
        <taxon>Bacillales</taxon>
        <taxon>Paenibacillaceae</taxon>
        <taxon>Paenibacillus</taxon>
    </lineage>
</organism>
<keyword evidence="14" id="KW-0413">Isomerase</keyword>
<dbReference type="GO" id="GO:0051075">
    <property type="term" value="F:S-adenosylmethionine:tRNA ribosyltransferase-isomerase activity"/>
    <property type="evidence" value="ECO:0007669"/>
    <property type="project" value="UniProtKB-EC"/>
</dbReference>
<gene>
    <name evidence="13 14" type="primary">queA</name>
    <name evidence="14" type="ORF">GQF01_29260</name>
</gene>
<evidence type="ECO:0000256" key="6">
    <source>
        <dbReference type="ARBA" id="ARBA00022691"/>
    </source>
</evidence>
<proteinExistence type="inferred from homology"/>
<evidence type="ECO:0000256" key="7">
    <source>
        <dbReference type="ARBA" id="ARBA00022785"/>
    </source>
</evidence>
<comment type="similarity">
    <text evidence="9 13">Belongs to the QueA family.</text>
</comment>
<dbReference type="SUPFAM" id="SSF111337">
    <property type="entry name" value="QueA-like"/>
    <property type="match status" value="1"/>
</dbReference>
<evidence type="ECO:0000256" key="13">
    <source>
        <dbReference type="HAMAP-Rule" id="MF_00113"/>
    </source>
</evidence>
<evidence type="ECO:0000256" key="1">
    <source>
        <dbReference type="ARBA" id="ARBA00004496"/>
    </source>
</evidence>
<dbReference type="PANTHER" id="PTHR30307">
    <property type="entry name" value="S-ADENOSYLMETHIONINE:TRNA RIBOSYLTRANSFERASE-ISOMERASE"/>
    <property type="match status" value="1"/>
</dbReference>
<protein>
    <recommendedName>
        <fullName evidence="11 13">S-adenosylmethionine:tRNA ribosyltransferase-isomerase</fullName>
        <ecNumber evidence="10 13">2.4.99.17</ecNumber>
    </recommendedName>
    <alternativeName>
        <fullName evidence="12 13">Queuosine biosynthesis protein QueA</fullName>
    </alternativeName>
</protein>
<reference evidence="14 15" key="1">
    <citation type="submission" date="2019-12" db="EMBL/GenBank/DDBJ databases">
        <title>Paenibacillus sp. nov. sp. isolated from soil.</title>
        <authorList>
            <person name="Kim J."/>
            <person name="Jeong S.E."/>
            <person name="Jung H.S."/>
            <person name="Jeon C.O."/>
        </authorList>
    </citation>
    <scope>NUCLEOTIDE SEQUENCE [LARGE SCALE GENOMIC DNA]</scope>
    <source>
        <strain evidence="14 15">5J-6</strain>
    </source>
</reference>
<dbReference type="FunFam" id="3.40.1780.10:FF:000001">
    <property type="entry name" value="S-adenosylmethionine:tRNA ribosyltransferase-isomerase"/>
    <property type="match status" value="1"/>
</dbReference>
<dbReference type="HAMAP" id="MF_00113">
    <property type="entry name" value="QueA"/>
    <property type="match status" value="1"/>
</dbReference>
<accession>A0A6L8V9A7</accession>
<dbReference type="EC" id="2.4.99.17" evidence="10 13"/>
<dbReference type="Pfam" id="PF02547">
    <property type="entry name" value="Queuosine_synth"/>
    <property type="match status" value="1"/>
</dbReference>
<dbReference type="RefSeq" id="WP_161410533.1">
    <property type="nucleotide sequence ID" value="NZ_WTUZ01000038.1"/>
</dbReference>
<evidence type="ECO:0000256" key="2">
    <source>
        <dbReference type="ARBA" id="ARBA00004691"/>
    </source>
</evidence>
<evidence type="ECO:0000256" key="3">
    <source>
        <dbReference type="ARBA" id="ARBA00011245"/>
    </source>
</evidence>
<dbReference type="Gene3D" id="2.40.10.240">
    <property type="entry name" value="QueA-like"/>
    <property type="match status" value="1"/>
</dbReference>
<evidence type="ECO:0000256" key="4">
    <source>
        <dbReference type="ARBA" id="ARBA00022490"/>
    </source>
</evidence>
<dbReference type="InterPro" id="IPR042118">
    <property type="entry name" value="QueA_dom1"/>
</dbReference>
<evidence type="ECO:0000256" key="10">
    <source>
        <dbReference type="ARBA" id="ARBA00066503"/>
    </source>
</evidence>
<evidence type="ECO:0000256" key="11">
    <source>
        <dbReference type="ARBA" id="ARBA00069325"/>
    </source>
</evidence>
<keyword evidence="6 13" id="KW-0949">S-adenosyl-L-methionine</keyword>
<dbReference type="NCBIfam" id="NF001140">
    <property type="entry name" value="PRK00147.1"/>
    <property type="match status" value="1"/>
</dbReference>
<dbReference type="InterPro" id="IPR042119">
    <property type="entry name" value="QueA_dom2"/>
</dbReference>
<evidence type="ECO:0000256" key="8">
    <source>
        <dbReference type="ARBA" id="ARBA00052751"/>
    </source>
</evidence>
<dbReference type="InterPro" id="IPR003699">
    <property type="entry name" value="QueA"/>
</dbReference>
<dbReference type="PANTHER" id="PTHR30307:SF0">
    <property type="entry name" value="S-ADENOSYLMETHIONINE:TRNA RIBOSYLTRANSFERASE-ISOMERASE"/>
    <property type="match status" value="1"/>
</dbReference>
<dbReference type="NCBIfam" id="TIGR00113">
    <property type="entry name" value="queA"/>
    <property type="match status" value="1"/>
</dbReference>
<comment type="subunit">
    <text evidence="3 13">Monomer.</text>
</comment>
<sequence>MDVQAFDFELPESLIAQTPLLDRTASRLLTLNKETGAIGHQTFEQLIDYLEAGDLLVMNDTRVIPARLFGVKKDTGAKVELLLLKQLGEDRWEALVKPGKRMQLGAVAVFGINQDGAQNDEPLLTAEVVEVGDMGARVLQFSYKGIFNEILDRLGEMPLPPYIKEQLPERERYQTVYAKHEGSAAAPTAGLHFTEAYLDKLKAKGIRLAFVTLHVGLGTFRPVSVDTIEEHQMHAEYYVLSEETAAAINETKAKGNRVVAVGTTSARTLETAAGLSREQDGNKAGEQLVIQPSQGWTSIFIYPGYTFGVVDALLTNFHLPKSTLLMLISALAGRTNVMQAYEEAVREQYRFFSFGDAMLIY</sequence>
<dbReference type="InterPro" id="IPR036100">
    <property type="entry name" value="QueA_sf"/>
</dbReference>